<dbReference type="GO" id="GO:0003777">
    <property type="term" value="F:microtubule motor activity"/>
    <property type="evidence" value="ECO:0007669"/>
    <property type="project" value="InterPro"/>
</dbReference>
<dbReference type="InterPro" id="IPR036872">
    <property type="entry name" value="CH_dom_sf"/>
</dbReference>
<evidence type="ECO:0000256" key="3">
    <source>
        <dbReference type="PROSITE-ProRule" id="PRU00283"/>
    </source>
</evidence>
<feature type="non-terminal residue" evidence="8">
    <location>
        <position position="1115"/>
    </location>
</feature>
<dbReference type="SMART" id="SM00033">
    <property type="entry name" value="CH"/>
    <property type="match status" value="1"/>
</dbReference>
<dbReference type="OMA" id="YRIMDES"/>
<keyword evidence="4" id="KW-0175">Coiled coil</keyword>
<name>A0AA38FGI1_TAXCH</name>
<evidence type="ECO:0000256" key="4">
    <source>
        <dbReference type="SAM" id="Coils"/>
    </source>
</evidence>
<dbReference type="InterPro" id="IPR036961">
    <property type="entry name" value="Kinesin_motor_dom_sf"/>
</dbReference>
<reference evidence="8 9" key="1">
    <citation type="journal article" date="2021" name="Nat. Plants">
        <title>The Taxus genome provides insights into paclitaxel biosynthesis.</title>
        <authorList>
            <person name="Xiong X."/>
            <person name="Gou J."/>
            <person name="Liao Q."/>
            <person name="Li Y."/>
            <person name="Zhou Q."/>
            <person name="Bi G."/>
            <person name="Li C."/>
            <person name="Du R."/>
            <person name="Wang X."/>
            <person name="Sun T."/>
            <person name="Guo L."/>
            <person name="Liang H."/>
            <person name="Lu P."/>
            <person name="Wu Y."/>
            <person name="Zhang Z."/>
            <person name="Ro D.K."/>
            <person name="Shang Y."/>
            <person name="Huang S."/>
            <person name="Yan J."/>
        </authorList>
    </citation>
    <scope>NUCLEOTIDE SEQUENCE [LARGE SCALE GENOMIC DNA]</scope>
    <source>
        <strain evidence="8">Ta-2019</strain>
    </source>
</reference>
<dbReference type="PROSITE" id="PS50021">
    <property type="entry name" value="CH"/>
    <property type="match status" value="1"/>
</dbReference>
<keyword evidence="3" id="KW-0067">ATP-binding</keyword>
<dbReference type="SUPFAM" id="SSF47576">
    <property type="entry name" value="Calponin-homology domain, CH-domain"/>
    <property type="match status" value="1"/>
</dbReference>
<keyword evidence="9" id="KW-1185">Reference proteome</keyword>
<dbReference type="Gene3D" id="3.40.850.10">
    <property type="entry name" value="Kinesin motor domain"/>
    <property type="match status" value="2"/>
</dbReference>
<comment type="caution">
    <text evidence="8">The sequence shown here is derived from an EMBL/GenBank/DDBJ whole genome shotgun (WGS) entry which is preliminary data.</text>
</comment>
<dbReference type="Pfam" id="PF00307">
    <property type="entry name" value="CH"/>
    <property type="match status" value="1"/>
</dbReference>
<dbReference type="EMBL" id="JAHRHJ020000009">
    <property type="protein sequence ID" value="KAH9301568.1"/>
    <property type="molecule type" value="Genomic_DNA"/>
</dbReference>
<feature type="domain" description="Kinesin motor" evidence="7">
    <location>
        <begin position="580"/>
        <end position="675"/>
    </location>
</feature>
<accession>A0AA38FGI1</accession>
<feature type="region of interest" description="Disordered" evidence="5">
    <location>
        <begin position="894"/>
        <end position="919"/>
    </location>
</feature>
<evidence type="ECO:0000313" key="9">
    <source>
        <dbReference type="Proteomes" id="UP000824469"/>
    </source>
</evidence>
<dbReference type="InterPro" id="IPR027417">
    <property type="entry name" value="P-loop_NTPase"/>
</dbReference>
<protein>
    <submittedName>
        <fullName evidence="8">Uncharacterized protein</fullName>
    </submittedName>
</protein>
<dbReference type="Pfam" id="PF16796">
    <property type="entry name" value="Microtub_bd"/>
    <property type="match status" value="1"/>
</dbReference>
<dbReference type="CDD" id="cd21203">
    <property type="entry name" value="CH_AtKIN14-like"/>
    <property type="match status" value="1"/>
</dbReference>
<organism evidence="8 9">
    <name type="scientific">Taxus chinensis</name>
    <name type="common">Chinese yew</name>
    <name type="synonym">Taxus wallichiana var. chinensis</name>
    <dbReference type="NCBI Taxonomy" id="29808"/>
    <lineage>
        <taxon>Eukaryota</taxon>
        <taxon>Viridiplantae</taxon>
        <taxon>Streptophyta</taxon>
        <taxon>Embryophyta</taxon>
        <taxon>Tracheophyta</taxon>
        <taxon>Spermatophyta</taxon>
        <taxon>Pinopsida</taxon>
        <taxon>Pinidae</taxon>
        <taxon>Conifers II</taxon>
        <taxon>Cupressales</taxon>
        <taxon>Taxaceae</taxon>
        <taxon>Taxus</taxon>
    </lineage>
</organism>
<feature type="region of interest" description="Disordered" evidence="5">
    <location>
        <begin position="1061"/>
        <end position="1115"/>
    </location>
</feature>
<evidence type="ECO:0000256" key="2">
    <source>
        <dbReference type="ARBA" id="ARBA00023175"/>
    </source>
</evidence>
<dbReference type="InterPro" id="IPR027640">
    <property type="entry name" value="Kinesin-like_fam"/>
</dbReference>
<dbReference type="Gene3D" id="1.10.418.10">
    <property type="entry name" value="Calponin-like domain"/>
    <property type="match status" value="1"/>
</dbReference>
<dbReference type="PANTHER" id="PTHR47972">
    <property type="entry name" value="KINESIN-LIKE PROTEIN KLP-3"/>
    <property type="match status" value="1"/>
</dbReference>
<dbReference type="SMART" id="SM00129">
    <property type="entry name" value="KISc"/>
    <property type="match status" value="1"/>
</dbReference>
<feature type="non-terminal residue" evidence="8">
    <location>
        <position position="1"/>
    </location>
</feature>
<dbReference type="InterPro" id="IPR001752">
    <property type="entry name" value="Kinesin_motor_dom"/>
</dbReference>
<evidence type="ECO:0000256" key="5">
    <source>
        <dbReference type="SAM" id="MobiDB-lite"/>
    </source>
</evidence>
<feature type="coiled-coil region" evidence="4">
    <location>
        <begin position="394"/>
        <end position="492"/>
    </location>
</feature>
<proteinExistence type="inferred from homology"/>
<evidence type="ECO:0000256" key="1">
    <source>
        <dbReference type="ARBA" id="ARBA00010899"/>
    </source>
</evidence>
<feature type="binding site" evidence="3">
    <location>
        <begin position="664"/>
        <end position="671"/>
    </location>
    <ligand>
        <name>ATP</name>
        <dbReference type="ChEBI" id="CHEBI:30616"/>
    </ligand>
</feature>
<sequence>NGSGAMVEEKEKGFVVVEDGIKQACQQLTMSLSDIHMDGEAGARRSDVAAWLKTVFPTEALHLCDHPSEEDLRSCLNNGTLLCRLINKFNPRSILKIISFPGLTSMEGAAHSAYQRFENVRNFLVAIDELRLPTFEASDLEQGSMVTVVDCLLSLKEYYDWKHGIEGHSLLKQGADIGTPDEINSTVSAASHGKLLSSTLKSGSQTRKRWILPDLDSCAGLDNQVADEYPGVNGKKLGKFPSKPGDCRGYVGLERTFDVESLLSCAIMSDSTSARIQDIGQKFREVLQVKAMRYPDIQALESSGVLKCLDNAPSQSLLNLVSAILGDKQNEEVPSLVEFMLRKIMEEFERRLLSQGEHIKKLKYALREVIAREDKIVSRANGLEALAAGTAEEIKLLTNQLHKLKMDKMQVEDERKVKEQDMFRLMKEREESEAAIQALKEEFEMMKKTDQDHVQQLESQKRDVELELLKKKKETEDLLAHSKRKTEELEAISAMELHSLRCKDTYYQSFLSGHAEALQEMRMASQQTKEEVIEVQKSFNTEITMLEEQLKGIANAATKYHKVLAENRQLYNEVQDLKGNIRVYCRVRPFLSGQSGKQTTIEYIGENGELLIANPNKQGRDSQRMFNFNKVFGPSASQEEVFLDTRPLIRSVLDGYNVCIFAYGQTGSGKTFTMYTLLMGLIFLCKGGQAKTLMFVQLNPDIESYSETISTLKFAERVSGVELGAARSNKESKDVRDLKEQVAMMKDIIAKKDVEIDRLQSLKEPRVNYQDVYVPYEKLKLKVRSSPEKPHKVAPGGKGHHDQHLTTGRLGCNEGQQRFSGQASKHSLQRSTHSSQDCESTSTGDSDDMCGRYSPQVAMQCGMASKRSLDSKMAFSISQVSCLKTKLQKDSVMRKDNVSKGCPDGVRSSTDSLLLGTPIQDETTNPCSAKMEMVGECISLVDDVKRVSDADNVSEYSDTHSDVESQETSMNMLELLHYKDQRVPFNQDVGNVRSSYSSLELAQNVPPDVELLGLKDGDLEERLSEISDGNLSMGTETDGSISSVVELTLFPEKMESGKLIPENDKRFVKTSRIPRPPIKSQRKTLVQPCNSAGKYPSGVRGTDRSSAKRLNGQSA</sequence>
<evidence type="ECO:0000313" key="8">
    <source>
        <dbReference type="EMBL" id="KAH9301568.1"/>
    </source>
</evidence>
<gene>
    <name evidence="8" type="ORF">KI387_013151</name>
</gene>
<dbReference type="GO" id="GO:0005524">
    <property type="term" value="F:ATP binding"/>
    <property type="evidence" value="ECO:0007669"/>
    <property type="project" value="UniProtKB-UniRule"/>
</dbReference>
<feature type="domain" description="Calponin-homology (CH)" evidence="6">
    <location>
        <begin position="42"/>
        <end position="160"/>
    </location>
</feature>
<keyword evidence="3" id="KW-0547">Nucleotide-binding</keyword>
<dbReference type="GO" id="GO:0007018">
    <property type="term" value="P:microtubule-based movement"/>
    <property type="evidence" value="ECO:0007669"/>
    <property type="project" value="InterPro"/>
</dbReference>
<dbReference type="PANTHER" id="PTHR47972:SF28">
    <property type="entry name" value="KINESIN-LIKE PROTEIN KLP-3"/>
    <property type="match status" value="1"/>
</dbReference>
<evidence type="ECO:0000259" key="7">
    <source>
        <dbReference type="PROSITE" id="PS50067"/>
    </source>
</evidence>
<dbReference type="PROSITE" id="PS50067">
    <property type="entry name" value="KINESIN_MOTOR_2"/>
    <property type="match status" value="1"/>
</dbReference>
<comment type="similarity">
    <text evidence="1">Belongs to the TRAFAC class myosin-kinesin ATPase superfamily. Kinesin family. KIN-14 subfamily.</text>
</comment>
<dbReference type="InterPro" id="IPR031852">
    <property type="entry name" value="Vik1/Cik1_MT-bd"/>
</dbReference>
<keyword evidence="2 3" id="KW-0505">Motor protein</keyword>
<dbReference type="AlphaFoldDB" id="A0AA38FGI1"/>
<dbReference type="Proteomes" id="UP000824469">
    <property type="component" value="Unassembled WGS sequence"/>
</dbReference>
<dbReference type="GO" id="GO:0008017">
    <property type="term" value="F:microtubule binding"/>
    <property type="evidence" value="ECO:0007669"/>
    <property type="project" value="InterPro"/>
</dbReference>
<feature type="region of interest" description="Disordered" evidence="5">
    <location>
        <begin position="784"/>
        <end position="849"/>
    </location>
</feature>
<evidence type="ECO:0000259" key="6">
    <source>
        <dbReference type="PROSITE" id="PS50021"/>
    </source>
</evidence>
<feature type="compositionally biased region" description="Polar residues" evidence="5">
    <location>
        <begin position="814"/>
        <end position="844"/>
    </location>
</feature>
<dbReference type="SUPFAM" id="SSF52540">
    <property type="entry name" value="P-loop containing nucleoside triphosphate hydrolases"/>
    <property type="match status" value="2"/>
</dbReference>
<dbReference type="InterPro" id="IPR001715">
    <property type="entry name" value="CH_dom"/>
</dbReference>
<dbReference type="GO" id="GO:0015630">
    <property type="term" value="C:microtubule cytoskeleton"/>
    <property type="evidence" value="ECO:0007669"/>
    <property type="project" value="TreeGrafter"/>
</dbReference>